<reference evidence="1" key="1">
    <citation type="submission" date="2019-06" db="EMBL/GenBank/DDBJ databases">
        <authorList>
            <person name="Gan P."/>
            <person name="Shirasu K."/>
        </authorList>
    </citation>
    <scope>NUCLEOTIDE SEQUENCE [LARGE SCALE GENOMIC DNA]</scope>
    <source>
        <strain evidence="1">CAD2</strain>
    </source>
</reference>
<organism evidence="1 2">
    <name type="scientific">Colletotrichum siamense</name>
    <name type="common">Anthracnose fungus</name>
    <dbReference type="NCBI Taxonomy" id="690259"/>
    <lineage>
        <taxon>Eukaryota</taxon>
        <taxon>Fungi</taxon>
        <taxon>Dikarya</taxon>
        <taxon>Ascomycota</taxon>
        <taxon>Pezizomycotina</taxon>
        <taxon>Sordariomycetes</taxon>
        <taxon>Hypocreomycetidae</taxon>
        <taxon>Glomerellales</taxon>
        <taxon>Glomerellaceae</taxon>
        <taxon>Colletotrichum</taxon>
        <taxon>Colletotrichum gloeosporioides species complex</taxon>
    </lineage>
</organism>
<evidence type="ECO:0000313" key="1">
    <source>
        <dbReference type="EMBL" id="KAF4845062.1"/>
    </source>
</evidence>
<accession>A0A9P5BN11</accession>
<proteinExistence type="predicted"/>
<dbReference type="EMBL" id="QPMT01000074">
    <property type="protein sequence ID" value="KAF4845062.1"/>
    <property type="molecule type" value="Genomic_DNA"/>
</dbReference>
<dbReference type="AlphaFoldDB" id="A0A9P5BN11"/>
<sequence length="86" mass="9495">MSFVFDDPLDRRVAPIEAQRSLPIANRLYRPGRLSDSGLCIWWPADDGDASFGAHLGEVFRDSKTAPYAILTTPPDPDLEQHGRGA</sequence>
<dbReference type="Proteomes" id="UP000711996">
    <property type="component" value="Unassembled WGS sequence"/>
</dbReference>
<keyword evidence="2" id="KW-1185">Reference proteome</keyword>
<dbReference type="OrthoDB" id="4817638at2759"/>
<comment type="caution">
    <text evidence="1">The sequence shown here is derived from an EMBL/GenBank/DDBJ whole genome shotgun (WGS) entry which is preliminary data.</text>
</comment>
<gene>
    <name evidence="1" type="ORF">CGCSCA2_v013769</name>
</gene>
<evidence type="ECO:0000313" key="2">
    <source>
        <dbReference type="Proteomes" id="UP000711996"/>
    </source>
</evidence>
<name>A0A9P5BN11_COLSI</name>
<protein>
    <submittedName>
        <fullName evidence="1">Uncharacterized protein</fullName>
    </submittedName>
</protein>